<name>A0ABS5NM35_TSUPA</name>
<dbReference type="InterPro" id="IPR036388">
    <property type="entry name" value="WH-like_DNA-bd_sf"/>
</dbReference>
<gene>
    <name evidence="3" type="ORF">KFZ73_27345</name>
</gene>
<dbReference type="SUPFAM" id="SSF46785">
    <property type="entry name" value="Winged helix' DNA-binding domain"/>
    <property type="match status" value="1"/>
</dbReference>
<dbReference type="Gene3D" id="1.10.10.10">
    <property type="entry name" value="Winged helix-like DNA-binding domain superfamily/Winged helix DNA-binding domain"/>
    <property type="match status" value="1"/>
</dbReference>
<evidence type="ECO:0000256" key="1">
    <source>
        <dbReference type="ARBA" id="ARBA00009437"/>
    </source>
</evidence>
<sequence>MLAFIRVVETGSFSAAGKDLEMTASAVSKVITRIEQRLGVLLLKRSTRALGVTAEGKQFYENCVRIVTDIDQAESDLASRT</sequence>
<dbReference type="InterPro" id="IPR000847">
    <property type="entry name" value="LysR_HTH_N"/>
</dbReference>
<proteinExistence type="inferred from homology"/>
<dbReference type="RefSeq" id="WP_212555750.1">
    <property type="nucleotide sequence ID" value="NZ_JAGXOE010000660.1"/>
</dbReference>
<dbReference type="PROSITE" id="PS50931">
    <property type="entry name" value="HTH_LYSR"/>
    <property type="match status" value="1"/>
</dbReference>
<dbReference type="Proteomes" id="UP000676853">
    <property type="component" value="Unassembled WGS sequence"/>
</dbReference>
<evidence type="ECO:0000313" key="4">
    <source>
        <dbReference type="Proteomes" id="UP000676853"/>
    </source>
</evidence>
<dbReference type="PANTHER" id="PTHR30537:SF5">
    <property type="entry name" value="HTH-TYPE TRANSCRIPTIONAL ACTIVATOR TTDR-RELATED"/>
    <property type="match status" value="1"/>
</dbReference>
<feature type="domain" description="HTH lysR-type" evidence="2">
    <location>
        <begin position="1"/>
        <end position="53"/>
    </location>
</feature>
<dbReference type="InterPro" id="IPR058163">
    <property type="entry name" value="LysR-type_TF_proteobact-type"/>
</dbReference>
<comment type="similarity">
    <text evidence="1">Belongs to the LysR transcriptional regulatory family.</text>
</comment>
<organism evidence="3 4">
    <name type="scientific">Tsukamurella paurometabola</name>
    <name type="common">Corynebacterium paurometabolum</name>
    <dbReference type="NCBI Taxonomy" id="2061"/>
    <lineage>
        <taxon>Bacteria</taxon>
        <taxon>Bacillati</taxon>
        <taxon>Actinomycetota</taxon>
        <taxon>Actinomycetes</taxon>
        <taxon>Mycobacteriales</taxon>
        <taxon>Tsukamurellaceae</taxon>
        <taxon>Tsukamurella</taxon>
    </lineage>
</organism>
<comment type="caution">
    <text evidence="3">The sequence shown here is derived from an EMBL/GenBank/DDBJ whole genome shotgun (WGS) entry which is preliminary data.</text>
</comment>
<protein>
    <submittedName>
        <fullName evidence="3">LysR family transcriptional regulator</fullName>
    </submittedName>
</protein>
<dbReference type="InterPro" id="IPR036390">
    <property type="entry name" value="WH_DNA-bd_sf"/>
</dbReference>
<feature type="non-terminal residue" evidence="3">
    <location>
        <position position="81"/>
    </location>
</feature>
<evidence type="ECO:0000259" key="2">
    <source>
        <dbReference type="PROSITE" id="PS50931"/>
    </source>
</evidence>
<accession>A0ABS5NM35</accession>
<dbReference type="PANTHER" id="PTHR30537">
    <property type="entry name" value="HTH-TYPE TRANSCRIPTIONAL REGULATOR"/>
    <property type="match status" value="1"/>
</dbReference>
<keyword evidence="4" id="KW-1185">Reference proteome</keyword>
<dbReference type="EMBL" id="JAGXOE010000660">
    <property type="protein sequence ID" value="MBS4104937.1"/>
    <property type="molecule type" value="Genomic_DNA"/>
</dbReference>
<evidence type="ECO:0000313" key="3">
    <source>
        <dbReference type="EMBL" id="MBS4104937.1"/>
    </source>
</evidence>
<dbReference type="Pfam" id="PF00126">
    <property type="entry name" value="HTH_1"/>
    <property type="match status" value="1"/>
</dbReference>
<reference evidence="3 4" key="1">
    <citation type="submission" date="2021-04" db="EMBL/GenBank/DDBJ databases">
        <title>Whole genome sequence analysis of a thiophenic sulfur metabolizing bacteria.</title>
        <authorList>
            <person name="Akhtar N."/>
            <person name="Akram J."/>
            <person name="Aslam A."/>
        </authorList>
    </citation>
    <scope>NUCLEOTIDE SEQUENCE [LARGE SCALE GENOMIC DNA]</scope>
    <source>
        <strain evidence="3 4">3OW</strain>
    </source>
</reference>